<evidence type="ECO:0000256" key="8">
    <source>
        <dbReference type="PIRSR" id="PIRSR000071-1"/>
    </source>
</evidence>
<evidence type="ECO:0000313" key="11">
    <source>
        <dbReference type="Proteomes" id="UP000002199"/>
    </source>
</evidence>
<dbReference type="GeneID" id="1484102"/>
<dbReference type="AlphaFoldDB" id="O29381"/>
<dbReference type="PaxDb" id="224325-AF_0880"/>
<dbReference type="PIR" id="H69359">
    <property type="entry name" value="H69359"/>
</dbReference>
<evidence type="ECO:0000256" key="5">
    <source>
        <dbReference type="ARBA" id="ARBA00022982"/>
    </source>
</evidence>
<evidence type="ECO:0000256" key="7">
    <source>
        <dbReference type="PIRNR" id="PIRNR000071"/>
    </source>
</evidence>
<dbReference type="InterPro" id="IPR024935">
    <property type="entry name" value="Rubredoxin_dom"/>
</dbReference>
<dbReference type="Proteomes" id="UP000002199">
    <property type="component" value="Chromosome"/>
</dbReference>
<dbReference type="RefSeq" id="WP_010878381.1">
    <property type="nucleotide sequence ID" value="NC_000917.1"/>
</dbReference>
<dbReference type="EMBL" id="AE000782">
    <property type="protein sequence ID" value="AAB90363.1"/>
    <property type="molecule type" value="Genomic_DNA"/>
</dbReference>
<dbReference type="InterPro" id="IPR024922">
    <property type="entry name" value="Rubredoxin"/>
</dbReference>
<dbReference type="Gene3D" id="2.20.28.10">
    <property type="match status" value="1"/>
</dbReference>
<name>O29381_ARCFU</name>
<feature type="domain" description="Rubredoxin-like" evidence="9">
    <location>
        <begin position="1"/>
        <end position="52"/>
    </location>
</feature>
<reference evidence="10 11" key="1">
    <citation type="journal article" date="1997" name="Nature">
        <title>The complete genome sequence of the hyperthermophilic, sulphate-reducing archaeon Archaeoglobus fulgidus.</title>
        <authorList>
            <person name="Klenk H.P."/>
            <person name="Clayton R.A."/>
            <person name="Tomb J."/>
            <person name="White O."/>
            <person name="Nelson K.E."/>
            <person name="Ketchum K.A."/>
            <person name="Dodson R.J."/>
            <person name="Gwinn M."/>
            <person name="Hickey E.K."/>
            <person name="Peterson J.D."/>
            <person name="Richardson D.L."/>
            <person name="Kerlavage A.R."/>
            <person name="Graham D.E."/>
            <person name="Kyrpides N.C."/>
            <person name="Fleischmann R.D."/>
            <person name="Quackenbush J."/>
            <person name="Lee N.H."/>
            <person name="Sutton G.G."/>
            <person name="Gill S."/>
            <person name="Kirkness E.F."/>
            <person name="Dougherty B.A."/>
            <person name="McKenney K."/>
            <person name="Adams M.D."/>
            <person name="Loftus B."/>
            <person name="Peterson S."/>
            <person name="Reich C.I."/>
            <person name="McNeil L.K."/>
            <person name="Badger J.H."/>
            <person name="Glodek A."/>
            <person name="Zhou L."/>
            <person name="Overbeek R."/>
            <person name="Gocayne J.D."/>
            <person name="Weidman J.F."/>
            <person name="McDonald L."/>
            <person name="Utterback T."/>
            <person name="Cotton M.D."/>
            <person name="Spriggs T."/>
            <person name="Artiach P."/>
            <person name="Kaine B.P."/>
            <person name="Sykes S.M."/>
            <person name="Sadow P.W."/>
            <person name="D'Andrea K.P."/>
            <person name="Bowman C."/>
            <person name="Fujii C."/>
            <person name="Garland S.A."/>
            <person name="Mason T.M."/>
            <person name="Olsen G.J."/>
            <person name="Fraser C.M."/>
            <person name="Smith H.O."/>
            <person name="Woese C.R."/>
            <person name="Venter J.C."/>
        </authorList>
    </citation>
    <scope>NUCLEOTIDE SEQUENCE [LARGE SCALE GENOMIC DNA]</scope>
    <source>
        <strain evidence="11">ATCC 49558 / DSM 4304 / JCM 9628 / NBRC 100126 / VC-16</strain>
    </source>
</reference>
<accession>O29381</accession>
<dbReference type="KEGG" id="afu:AF_0880"/>
<dbReference type="CDD" id="cd00730">
    <property type="entry name" value="rubredoxin"/>
    <property type="match status" value="1"/>
</dbReference>
<dbReference type="PRINTS" id="PR00163">
    <property type="entry name" value="RUBREDOXIN"/>
</dbReference>
<feature type="binding site" evidence="8">
    <location>
        <position position="6"/>
    </location>
    <ligand>
        <name>Fe cation</name>
        <dbReference type="ChEBI" id="CHEBI:24875"/>
    </ligand>
</feature>
<dbReference type="PANTHER" id="PTHR47627:SF1">
    <property type="entry name" value="RUBREDOXIN-1-RELATED"/>
    <property type="match status" value="1"/>
</dbReference>
<keyword evidence="5 7" id="KW-0249">Electron transport</keyword>
<dbReference type="EnsemblBacteria" id="AAB90363">
    <property type="protein sequence ID" value="AAB90363"/>
    <property type="gene ID" value="AF_0880"/>
</dbReference>
<comment type="similarity">
    <text evidence="2 7">Belongs to the rubredoxin family.</text>
</comment>
<gene>
    <name evidence="10" type="ordered locus">AF_0880</name>
</gene>
<dbReference type="InterPro" id="IPR018527">
    <property type="entry name" value="Rubredoxin_Fe_BS"/>
</dbReference>
<dbReference type="STRING" id="224325.AF_0880"/>
<dbReference type="OrthoDB" id="371635at2157"/>
<dbReference type="PIRSF" id="PIRSF000071">
    <property type="entry name" value="Rubredoxin"/>
    <property type="match status" value="1"/>
</dbReference>
<evidence type="ECO:0000259" key="9">
    <source>
        <dbReference type="PROSITE" id="PS50903"/>
    </source>
</evidence>
<dbReference type="PhylomeDB" id="O29381"/>
<evidence type="ECO:0000256" key="6">
    <source>
        <dbReference type="ARBA" id="ARBA00023004"/>
    </source>
</evidence>
<feature type="binding site" evidence="8">
    <location>
        <position position="39"/>
    </location>
    <ligand>
        <name>Fe cation</name>
        <dbReference type="ChEBI" id="CHEBI:24875"/>
    </ligand>
</feature>
<evidence type="ECO:0000256" key="1">
    <source>
        <dbReference type="ARBA" id="ARBA00002360"/>
    </source>
</evidence>
<dbReference type="HOGENOM" id="CLU_128747_3_3_2"/>
<dbReference type="PROSITE" id="PS50903">
    <property type="entry name" value="RUBREDOXIN_LIKE"/>
    <property type="match status" value="1"/>
</dbReference>
<dbReference type="PROSITE" id="PS00202">
    <property type="entry name" value="RUBREDOXIN"/>
    <property type="match status" value="1"/>
</dbReference>
<evidence type="ECO:0000313" key="10">
    <source>
        <dbReference type="EMBL" id="AAB90363.1"/>
    </source>
</evidence>
<dbReference type="PANTHER" id="PTHR47627">
    <property type="entry name" value="RUBREDOXIN"/>
    <property type="match status" value="1"/>
</dbReference>
<keyword evidence="3 7" id="KW-0813">Transport</keyword>
<dbReference type="InterPro" id="IPR050526">
    <property type="entry name" value="Rubredoxin_ET"/>
</dbReference>
<proteinExistence type="inferred from homology"/>
<dbReference type="SUPFAM" id="SSF57802">
    <property type="entry name" value="Rubredoxin-like"/>
    <property type="match status" value="1"/>
</dbReference>
<feature type="binding site" evidence="8">
    <location>
        <position position="42"/>
    </location>
    <ligand>
        <name>Fe cation</name>
        <dbReference type="ChEBI" id="CHEBI:24875"/>
    </ligand>
</feature>
<dbReference type="GO" id="GO:0009055">
    <property type="term" value="F:electron transfer activity"/>
    <property type="evidence" value="ECO:0007669"/>
    <property type="project" value="InterPro"/>
</dbReference>
<keyword evidence="4 7" id="KW-0479">Metal-binding</keyword>
<sequence>MAKYQCTICGYVYDEAEGDPESDVSPGTKWEDLPDDWVCPVCGATKDQFEKIE</sequence>
<dbReference type="NCBIfam" id="NF045768">
    <property type="entry name" value="RubredRD"/>
    <property type="match status" value="1"/>
</dbReference>
<comment type="cofactor">
    <cofactor evidence="7 8">
        <name>Fe(3+)</name>
        <dbReference type="ChEBI" id="CHEBI:29034"/>
    </cofactor>
    <text evidence="7 8">Binds 1 Fe(3+) ion per subunit.</text>
</comment>
<keyword evidence="11" id="KW-1185">Reference proteome</keyword>
<feature type="binding site" evidence="8">
    <location>
        <position position="9"/>
    </location>
    <ligand>
        <name>Fe cation</name>
        <dbReference type="ChEBI" id="CHEBI:24875"/>
    </ligand>
</feature>
<evidence type="ECO:0000256" key="2">
    <source>
        <dbReference type="ARBA" id="ARBA00005337"/>
    </source>
</evidence>
<dbReference type="GO" id="GO:0005506">
    <property type="term" value="F:iron ion binding"/>
    <property type="evidence" value="ECO:0007669"/>
    <property type="project" value="InterPro"/>
</dbReference>
<dbReference type="FunFam" id="2.20.28.10:FF:000001">
    <property type="entry name" value="Rubredoxin"/>
    <property type="match status" value="1"/>
</dbReference>
<protein>
    <recommendedName>
        <fullName evidence="7">Rubredoxin</fullName>
    </recommendedName>
</protein>
<dbReference type="Pfam" id="PF00301">
    <property type="entry name" value="Rubredoxin"/>
    <property type="match status" value="1"/>
</dbReference>
<organism evidence="10 11">
    <name type="scientific">Archaeoglobus fulgidus (strain ATCC 49558 / DSM 4304 / JCM 9628 / NBRC 100126 / VC-16)</name>
    <dbReference type="NCBI Taxonomy" id="224325"/>
    <lineage>
        <taxon>Archaea</taxon>
        <taxon>Methanobacteriati</taxon>
        <taxon>Methanobacteriota</taxon>
        <taxon>Archaeoglobi</taxon>
        <taxon>Archaeoglobales</taxon>
        <taxon>Archaeoglobaceae</taxon>
        <taxon>Archaeoglobus</taxon>
    </lineage>
</organism>
<dbReference type="InterPro" id="IPR024934">
    <property type="entry name" value="Rubredoxin-like_dom"/>
</dbReference>
<dbReference type="GO" id="GO:0043448">
    <property type="term" value="P:alkane catabolic process"/>
    <property type="evidence" value="ECO:0007669"/>
    <property type="project" value="TreeGrafter"/>
</dbReference>
<keyword evidence="6 7" id="KW-0408">Iron</keyword>
<evidence type="ECO:0000256" key="4">
    <source>
        <dbReference type="ARBA" id="ARBA00022723"/>
    </source>
</evidence>
<evidence type="ECO:0000256" key="3">
    <source>
        <dbReference type="ARBA" id="ARBA00022448"/>
    </source>
</evidence>
<comment type="function">
    <text evidence="1 7">Rubredoxin is a small nonheme, iron protein lacking acid-labile sulfide. Its single Fe, chelated to 4 Cys, functions as an electron acceptor and may also stabilize the conformation of the molecule.</text>
</comment>
<dbReference type="eggNOG" id="arCOG04391">
    <property type="taxonomic scope" value="Archaea"/>
</dbReference>